<feature type="transmembrane region" description="Helical" evidence="1">
    <location>
        <begin position="76"/>
        <end position="100"/>
    </location>
</feature>
<comment type="caution">
    <text evidence="2">The sequence shown here is derived from an EMBL/GenBank/DDBJ whole genome shotgun (WGS) entry which is preliminary data.</text>
</comment>
<dbReference type="Proteomes" id="UP000299102">
    <property type="component" value="Unassembled WGS sequence"/>
</dbReference>
<gene>
    <name evidence="2" type="ORF">EVAR_23258_1</name>
</gene>
<proteinExistence type="predicted"/>
<dbReference type="AlphaFoldDB" id="A0A4C1V6K8"/>
<keyword evidence="3" id="KW-1185">Reference proteome</keyword>
<dbReference type="EMBL" id="BGZK01000281">
    <property type="protein sequence ID" value="GBP33912.1"/>
    <property type="molecule type" value="Genomic_DNA"/>
</dbReference>
<evidence type="ECO:0000256" key="1">
    <source>
        <dbReference type="SAM" id="Phobius"/>
    </source>
</evidence>
<name>A0A4C1V6K8_EUMVA</name>
<organism evidence="2 3">
    <name type="scientific">Eumeta variegata</name>
    <name type="common">Bagworm moth</name>
    <name type="synonym">Eumeta japonica</name>
    <dbReference type="NCBI Taxonomy" id="151549"/>
    <lineage>
        <taxon>Eukaryota</taxon>
        <taxon>Metazoa</taxon>
        <taxon>Ecdysozoa</taxon>
        <taxon>Arthropoda</taxon>
        <taxon>Hexapoda</taxon>
        <taxon>Insecta</taxon>
        <taxon>Pterygota</taxon>
        <taxon>Neoptera</taxon>
        <taxon>Endopterygota</taxon>
        <taxon>Lepidoptera</taxon>
        <taxon>Glossata</taxon>
        <taxon>Ditrysia</taxon>
        <taxon>Tineoidea</taxon>
        <taxon>Psychidae</taxon>
        <taxon>Oiketicinae</taxon>
        <taxon>Eumeta</taxon>
    </lineage>
</organism>
<keyword evidence="1" id="KW-0812">Transmembrane</keyword>
<accession>A0A4C1V6K8</accession>
<keyword evidence="1" id="KW-1133">Transmembrane helix</keyword>
<evidence type="ECO:0000313" key="2">
    <source>
        <dbReference type="EMBL" id="GBP33912.1"/>
    </source>
</evidence>
<reference evidence="2 3" key="1">
    <citation type="journal article" date="2019" name="Commun. Biol.">
        <title>The bagworm genome reveals a unique fibroin gene that provides high tensile strength.</title>
        <authorList>
            <person name="Kono N."/>
            <person name="Nakamura H."/>
            <person name="Ohtoshi R."/>
            <person name="Tomita M."/>
            <person name="Numata K."/>
            <person name="Arakawa K."/>
        </authorList>
    </citation>
    <scope>NUCLEOTIDE SEQUENCE [LARGE SCALE GENOMIC DNA]</scope>
</reference>
<protein>
    <submittedName>
        <fullName evidence="2">Uncharacterized protein</fullName>
    </submittedName>
</protein>
<keyword evidence="1" id="KW-0472">Membrane</keyword>
<sequence>MATISQSIAHPIAGACATGSEEFVARGPVPRRGNDLPLSTTHPPKYIYITGNFGLDKCEGSAADKMRPSEFCNIRAFVYPNSCITILISVGTIVVIPVIVEEIQIYECYRKKSKRSRKQTQKNTQILQKGDSAARYRRSEFLDIASCVPLGYSMDIARFLEILESHIRPKSSAGIAENQRISYLGFVYIRICMRTRHTMEAAWIMMLMLNTFTSPNLAMALCHCCALDD</sequence>
<evidence type="ECO:0000313" key="3">
    <source>
        <dbReference type="Proteomes" id="UP000299102"/>
    </source>
</evidence>